<dbReference type="InterPro" id="IPR007863">
    <property type="entry name" value="Peptidase_M16_C"/>
</dbReference>
<dbReference type="GO" id="GO:0016485">
    <property type="term" value="P:protein processing"/>
    <property type="evidence" value="ECO:0007669"/>
    <property type="project" value="TreeGrafter"/>
</dbReference>
<dbReference type="GO" id="GO:0046872">
    <property type="term" value="F:metal ion binding"/>
    <property type="evidence" value="ECO:0007669"/>
    <property type="project" value="InterPro"/>
</dbReference>
<dbReference type="EMBL" id="CASHTH010004496">
    <property type="protein sequence ID" value="CAI8058199.1"/>
    <property type="molecule type" value="Genomic_DNA"/>
</dbReference>
<dbReference type="PANTHER" id="PTHR43016:SF13">
    <property type="entry name" value="PRESEQUENCE PROTEASE, MITOCHONDRIAL"/>
    <property type="match status" value="1"/>
</dbReference>
<dbReference type="GO" id="GO:0005759">
    <property type="term" value="C:mitochondrial matrix"/>
    <property type="evidence" value="ECO:0007669"/>
    <property type="project" value="TreeGrafter"/>
</dbReference>
<reference evidence="2" key="1">
    <citation type="submission" date="2023-03" db="EMBL/GenBank/DDBJ databases">
        <authorList>
            <person name="Steffen K."/>
            <person name="Cardenas P."/>
        </authorList>
    </citation>
    <scope>NUCLEOTIDE SEQUENCE</scope>
</reference>
<keyword evidence="3" id="KW-1185">Reference proteome</keyword>
<dbReference type="InterPro" id="IPR011249">
    <property type="entry name" value="Metalloenz_LuxS/M16"/>
</dbReference>
<gene>
    <name evidence="2" type="ORF">GBAR_LOCUS31641</name>
</gene>
<dbReference type="GO" id="GO:0004222">
    <property type="term" value="F:metalloendopeptidase activity"/>
    <property type="evidence" value="ECO:0007669"/>
    <property type="project" value="TreeGrafter"/>
</dbReference>
<dbReference type="Proteomes" id="UP001174909">
    <property type="component" value="Unassembled WGS sequence"/>
</dbReference>
<sequence>VAWREYSCVYTCIVLRVSTVYHNNLLLQDFPPFLCVNTDTYLYRQEGWRLEHENPWDQHSSIIFKGVVFNEMKGYFASPENVYSQVAQNLLYPTTTYSKVSGGHPISILELTCDQLKAFHAEHYHPSNARFFTYGNFSLCGHLKHLNQDYLQYYVKSAVNTEIPYEPRWLEPVSTVL</sequence>
<dbReference type="SUPFAM" id="SSF63411">
    <property type="entry name" value="LuxS/MPP-like metallohydrolase"/>
    <property type="match status" value="1"/>
</dbReference>
<feature type="non-terminal residue" evidence="2">
    <location>
        <position position="1"/>
    </location>
</feature>
<accession>A0AA35U1K7</accession>
<evidence type="ECO:0000313" key="2">
    <source>
        <dbReference type="EMBL" id="CAI8058199.1"/>
    </source>
</evidence>
<feature type="domain" description="Peptidase M16 C-terminal" evidence="1">
    <location>
        <begin position="111"/>
        <end position="140"/>
    </location>
</feature>
<dbReference type="Gene3D" id="3.30.830.10">
    <property type="entry name" value="Metalloenzyme, LuxS/M16 peptidase-like"/>
    <property type="match status" value="1"/>
</dbReference>
<protein>
    <submittedName>
        <fullName evidence="2">Presequence protease, mitochondrial</fullName>
    </submittedName>
</protein>
<evidence type="ECO:0000313" key="3">
    <source>
        <dbReference type="Proteomes" id="UP001174909"/>
    </source>
</evidence>
<evidence type="ECO:0000259" key="1">
    <source>
        <dbReference type="Pfam" id="PF05193"/>
    </source>
</evidence>
<keyword evidence="2" id="KW-0645">Protease</keyword>
<keyword evidence="2" id="KW-0378">Hydrolase</keyword>
<dbReference type="PANTHER" id="PTHR43016">
    <property type="entry name" value="PRESEQUENCE PROTEASE"/>
    <property type="match status" value="1"/>
</dbReference>
<name>A0AA35U1K7_GEOBA</name>
<organism evidence="2 3">
    <name type="scientific">Geodia barretti</name>
    <name type="common">Barrett's horny sponge</name>
    <dbReference type="NCBI Taxonomy" id="519541"/>
    <lineage>
        <taxon>Eukaryota</taxon>
        <taxon>Metazoa</taxon>
        <taxon>Porifera</taxon>
        <taxon>Demospongiae</taxon>
        <taxon>Heteroscleromorpha</taxon>
        <taxon>Tetractinellida</taxon>
        <taxon>Astrophorina</taxon>
        <taxon>Geodiidae</taxon>
        <taxon>Geodia</taxon>
    </lineage>
</organism>
<dbReference type="AlphaFoldDB" id="A0AA35U1K7"/>
<comment type="caution">
    <text evidence="2">The sequence shown here is derived from an EMBL/GenBank/DDBJ whole genome shotgun (WGS) entry which is preliminary data.</text>
</comment>
<proteinExistence type="predicted"/>
<dbReference type="Pfam" id="PF05193">
    <property type="entry name" value="Peptidase_M16_C"/>
    <property type="match status" value="1"/>
</dbReference>